<comment type="caution">
    <text evidence="2">The sequence shown here is derived from an EMBL/GenBank/DDBJ whole genome shotgun (WGS) entry which is preliminary data.</text>
</comment>
<gene>
    <name evidence="2" type="ORF">F3Y22_tig00110462pilonHSYRG00466</name>
</gene>
<name>A0A6A3AL42_HIBSY</name>
<organism evidence="2 3">
    <name type="scientific">Hibiscus syriacus</name>
    <name type="common">Rose of Sharon</name>
    <dbReference type="NCBI Taxonomy" id="106335"/>
    <lineage>
        <taxon>Eukaryota</taxon>
        <taxon>Viridiplantae</taxon>
        <taxon>Streptophyta</taxon>
        <taxon>Embryophyta</taxon>
        <taxon>Tracheophyta</taxon>
        <taxon>Spermatophyta</taxon>
        <taxon>Magnoliopsida</taxon>
        <taxon>eudicotyledons</taxon>
        <taxon>Gunneridae</taxon>
        <taxon>Pentapetalae</taxon>
        <taxon>rosids</taxon>
        <taxon>malvids</taxon>
        <taxon>Malvales</taxon>
        <taxon>Malvaceae</taxon>
        <taxon>Malvoideae</taxon>
        <taxon>Hibiscus</taxon>
    </lineage>
</organism>
<dbReference type="Proteomes" id="UP000436088">
    <property type="component" value="Unassembled WGS sequence"/>
</dbReference>
<proteinExistence type="predicted"/>
<sequence>MLTREKELLHEALKGHPNIDRSAFCHLHRRCRLFMAAASNHLSFLHPPMYITAHAANFRSFPNHHHHLSDGFGSNGADRFSNNAGFYGENSNCYYHHHEDDEEQSCFNWQRSVRCNGDFSTQQLALAEDDNQGVGRADHKEKDQKLDLSLHL</sequence>
<reference evidence="2" key="1">
    <citation type="submission" date="2019-09" db="EMBL/GenBank/DDBJ databases">
        <title>Draft genome information of white flower Hibiscus syriacus.</title>
        <authorList>
            <person name="Kim Y.-M."/>
        </authorList>
    </citation>
    <scope>NUCLEOTIDE SEQUENCE [LARGE SCALE GENOMIC DNA]</scope>
    <source>
        <strain evidence="2">YM2019G1</strain>
    </source>
</reference>
<feature type="compositionally biased region" description="Basic and acidic residues" evidence="1">
    <location>
        <begin position="136"/>
        <end position="152"/>
    </location>
</feature>
<dbReference type="AlphaFoldDB" id="A0A6A3AL42"/>
<accession>A0A6A3AL42</accession>
<protein>
    <submittedName>
        <fullName evidence="2">Pectin lyase-like superfamily protein</fullName>
    </submittedName>
</protein>
<evidence type="ECO:0000313" key="3">
    <source>
        <dbReference type="Proteomes" id="UP000436088"/>
    </source>
</evidence>
<feature type="region of interest" description="Disordered" evidence="1">
    <location>
        <begin position="130"/>
        <end position="152"/>
    </location>
</feature>
<evidence type="ECO:0000313" key="2">
    <source>
        <dbReference type="EMBL" id="KAE8703985.1"/>
    </source>
</evidence>
<dbReference type="EMBL" id="VEPZ02000996">
    <property type="protein sequence ID" value="KAE8703985.1"/>
    <property type="molecule type" value="Genomic_DNA"/>
</dbReference>
<evidence type="ECO:0000256" key="1">
    <source>
        <dbReference type="SAM" id="MobiDB-lite"/>
    </source>
</evidence>
<keyword evidence="3" id="KW-1185">Reference proteome</keyword>
<dbReference type="GO" id="GO:0016829">
    <property type="term" value="F:lyase activity"/>
    <property type="evidence" value="ECO:0007669"/>
    <property type="project" value="UniProtKB-KW"/>
</dbReference>